<dbReference type="InterPro" id="IPR049043">
    <property type="entry name" value="WHD_RIOX1"/>
</dbReference>
<accession>E4X781</accession>
<feature type="domain" description="RIOX1/NO66-like C-terminal winged helix" evidence="1">
    <location>
        <begin position="51"/>
        <end position="180"/>
    </location>
</feature>
<dbReference type="EMBL" id="FN653027">
    <property type="protein sequence ID" value="CBY07954.1"/>
    <property type="molecule type" value="Genomic_DNA"/>
</dbReference>
<gene>
    <name evidence="2" type="ORF">GSOID_T00003317001</name>
</gene>
<dbReference type="Pfam" id="PF21233">
    <property type="entry name" value="WHD_RIOX1"/>
    <property type="match status" value="1"/>
</dbReference>
<keyword evidence="3" id="KW-1185">Reference proteome</keyword>
<proteinExistence type="predicted"/>
<evidence type="ECO:0000313" key="2">
    <source>
        <dbReference type="EMBL" id="CBY07954.1"/>
    </source>
</evidence>
<dbReference type="AlphaFoldDB" id="E4X781"/>
<dbReference type="InParanoid" id="E4X781"/>
<dbReference type="Proteomes" id="UP000001307">
    <property type="component" value="Unassembled WGS sequence"/>
</dbReference>
<reference evidence="2" key="1">
    <citation type="journal article" date="2010" name="Science">
        <title>Plasticity of animal genome architecture unmasked by rapid evolution of a pelagic tunicate.</title>
        <authorList>
            <person name="Denoeud F."/>
            <person name="Henriet S."/>
            <person name="Mungpakdee S."/>
            <person name="Aury J.M."/>
            <person name="Da Silva C."/>
            <person name="Brinkmann H."/>
            <person name="Mikhaleva J."/>
            <person name="Olsen L.C."/>
            <person name="Jubin C."/>
            <person name="Canestro C."/>
            <person name="Bouquet J.M."/>
            <person name="Danks G."/>
            <person name="Poulain J."/>
            <person name="Campsteijn C."/>
            <person name="Adamski M."/>
            <person name="Cross I."/>
            <person name="Yadetie F."/>
            <person name="Muffato M."/>
            <person name="Louis A."/>
            <person name="Butcher S."/>
            <person name="Tsagkogeorga G."/>
            <person name="Konrad A."/>
            <person name="Singh S."/>
            <person name="Jensen M.F."/>
            <person name="Cong E.H."/>
            <person name="Eikeseth-Otteraa H."/>
            <person name="Noel B."/>
            <person name="Anthouard V."/>
            <person name="Porcel B.M."/>
            <person name="Kachouri-Lafond R."/>
            <person name="Nishino A."/>
            <person name="Ugolini M."/>
            <person name="Chourrout P."/>
            <person name="Nishida H."/>
            <person name="Aasland R."/>
            <person name="Huzurbazar S."/>
            <person name="Westhof E."/>
            <person name="Delsuc F."/>
            <person name="Lehrach H."/>
            <person name="Reinhardt R."/>
            <person name="Weissenbach J."/>
            <person name="Roy S.W."/>
            <person name="Artiguenave F."/>
            <person name="Postlethwait J.H."/>
            <person name="Manak J.R."/>
            <person name="Thompson E.M."/>
            <person name="Jaillon O."/>
            <person name="Du Pasquier L."/>
            <person name="Boudinot P."/>
            <person name="Liberles D.A."/>
            <person name="Volff J.N."/>
            <person name="Philippe H."/>
            <person name="Lenhard B."/>
            <person name="Roest Crollius H."/>
            <person name="Wincker P."/>
            <person name="Chourrout D."/>
        </authorList>
    </citation>
    <scope>NUCLEOTIDE SEQUENCE [LARGE SCALE GENOMIC DNA]</scope>
</reference>
<organism evidence="2">
    <name type="scientific">Oikopleura dioica</name>
    <name type="common">Tunicate</name>
    <dbReference type="NCBI Taxonomy" id="34765"/>
    <lineage>
        <taxon>Eukaryota</taxon>
        <taxon>Metazoa</taxon>
        <taxon>Chordata</taxon>
        <taxon>Tunicata</taxon>
        <taxon>Appendicularia</taxon>
        <taxon>Copelata</taxon>
        <taxon>Oikopleuridae</taxon>
        <taxon>Oikopleura</taxon>
    </lineage>
</organism>
<evidence type="ECO:0000313" key="3">
    <source>
        <dbReference type="Proteomes" id="UP000001307"/>
    </source>
</evidence>
<evidence type="ECO:0000259" key="1">
    <source>
        <dbReference type="Pfam" id="PF21233"/>
    </source>
</evidence>
<dbReference type="Gene3D" id="3.90.930.40">
    <property type="match status" value="1"/>
</dbReference>
<sequence>MGVSNSDREDRRVEREQFSNVVMSLMQNMIQYADIDKACDQLATNDTHCALPPVFSKDEMSRTVQWGKPIVENGVVKNTCYKLDEKTEIRLLRQQSARVVMSDKGEITLCHSNDNPRIYKKEELKSYGIGDDAAGVFDVLTVRYPAYTVVGELATETCDLDSTLQIVLNLLENNVVMTKEVTRLYDENDEINN</sequence>
<protein>
    <recommendedName>
        <fullName evidence="1">RIOX1/NO66-like C-terminal winged helix domain-containing protein</fullName>
    </recommendedName>
</protein>
<name>E4X781_OIKDI</name>